<proteinExistence type="predicted"/>
<protein>
    <submittedName>
        <fullName evidence="2">Uncharacterized protein</fullName>
    </submittedName>
</protein>
<evidence type="ECO:0000313" key="3">
    <source>
        <dbReference type="Proteomes" id="UP000002432"/>
    </source>
</evidence>
<dbReference type="EMBL" id="CP000360">
    <property type="protein sequence ID" value="ABF42659.1"/>
    <property type="molecule type" value="Genomic_DNA"/>
</dbReference>
<dbReference type="eggNOG" id="ENOG502Z8KB">
    <property type="taxonomic scope" value="Bacteria"/>
</dbReference>
<reference evidence="2 3" key="1">
    <citation type="journal article" date="2009" name="Appl. Environ. Microbiol.">
        <title>Three genomes from the phylum Acidobacteria provide insight into the lifestyles of these microorganisms in soils.</title>
        <authorList>
            <person name="Ward N.L."/>
            <person name="Challacombe J.F."/>
            <person name="Janssen P.H."/>
            <person name="Henrissat B."/>
            <person name="Coutinho P.M."/>
            <person name="Wu M."/>
            <person name="Xie G."/>
            <person name="Haft D.H."/>
            <person name="Sait M."/>
            <person name="Badger J."/>
            <person name="Barabote R.D."/>
            <person name="Bradley B."/>
            <person name="Brettin T.S."/>
            <person name="Brinkac L.M."/>
            <person name="Bruce D."/>
            <person name="Creasy T."/>
            <person name="Daugherty S.C."/>
            <person name="Davidsen T.M."/>
            <person name="DeBoy R.T."/>
            <person name="Detter J.C."/>
            <person name="Dodson R.J."/>
            <person name="Durkin A.S."/>
            <person name="Ganapathy A."/>
            <person name="Gwinn-Giglio M."/>
            <person name="Han C.S."/>
            <person name="Khouri H."/>
            <person name="Kiss H."/>
            <person name="Kothari S.P."/>
            <person name="Madupu R."/>
            <person name="Nelson K.E."/>
            <person name="Nelson W.C."/>
            <person name="Paulsen I."/>
            <person name="Penn K."/>
            <person name="Ren Q."/>
            <person name="Rosovitz M.J."/>
            <person name="Selengut J.D."/>
            <person name="Shrivastava S."/>
            <person name="Sullivan S.A."/>
            <person name="Tapia R."/>
            <person name="Thompson L.S."/>
            <person name="Watkins K.L."/>
            <person name="Yang Q."/>
            <person name="Yu C."/>
            <person name="Zafar N."/>
            <person name="Zhou L."/>
            <person name="Kuske C.R."/>
        </authorList>
    </citation>
    <scope>NUCLEOTIDE SEQUENCE [LARGE SCALE GENOMIC DNA]</scope>
    <source>
        <strain evidence="2 3">Ellin345</strain>
    </source>
</reference>
<name>Q1IKE1_KORVE</name>
<dbReference type="RefSeq" id="WP_011524458.1">
    <property type="nucleotide sequence ID" value="NC_008009.1"/>
</dbReference>
<feature type="compositionally biased region" description="Basic and acidic residues" evidence="1">
    <location>
        <begin position="95"/>
        <end position="116"/>
    </location>
</feature>
<dbReference type="AlphaFoldDB" id="Q1IKE1"/>
<evidence type="ECO:0000256" key="1">
    <source>
        <dbReference type="SAM" id="MobiDB-lite"/>
    </source>
</evidence>
<dbReference type="OrthoDB" id="112859at2"/>
<dbReference type="Proteomes" id="UP000002432">
    <property type="component" value="Chromosome"/>
</dbReference>
<organism evidence="2 3">
    <name type="scientific">Koribacter versatilis (strain Ellin345)</name>
    <dbReference type="NCBI Taxonomy" id="204669"/>
    <lineage>
        <taxon>Bacteria</taxon>
        <taxon>Pseudomonadati</taxon>
        <taxon>Acidobacteriota</taxon>
        <taxon>Terriglobia</taxon>
        <taxon>Terriglobales</taxon>
        <taxon>Candidatus Korobacteraceae</taxon>
        <taxon>Candidatus Korobacter</taxon>
    </lineage>
</organism>
<evidence type="ECO:0000313" key="2">
    <source>
        <dbReference type="EMBL" id="ABF42659.1"/>
    </source>
</evidence>
<accession>Q1IKE1</accession>
<dbReference type="HOGENOM" id="CLU_879789_0_0_0"/>
<keyword evidence="3" id="KW-1185">Reference proteome</keyword>
<gene>
    <name evidence="2" type="ordered locus">Acid345_3658</name>
</gene>
<dbReference type="KEGG" id="aba:Acid345_3658"/>
<feature type="region of interest" description="Disordered" evidence="1">
    <location>
        <begin position="90"/>
        <end position="124"/>
    </location>
</feature>
<sequence length="310" mass="34670">MRTKFRSGDRRRYDIDMRFAAFTLALMLALPALAQSHAKRLILKDGSYQSILEYKVEGDRVRYKSADRFEWEDVPNLLVDWDATNKYNDNPIKNDLSRAERDAAEAEEKEAARTETDAPTVAPRLRLPDGNIGGVYLLDEWKGAPELVEIVQNGADINQNFGKNVLRVAVNPFGGAHQSFELPGQHARAQSHSTQPTFYMCIESGEKPVDVVNHYRIVRVTSDVKKNTRSVGTLIVKATGKTSQAEKFVPALVSHVNEGPWVKVTPSQPLTPGEYAVVEMLDENEMNLYVWDFGVNADAPENVNAVKAKP</sequence>
<dbReference type="EnsemblBacteria" id="ABF42659">
    <property type="protein sequence ID" value="ABF42659"/>
    <property type="gene ID" value="Acid345_3658"/>
</dbReference>